<dbReference type="Gramene" id="KRH49308">
    <property type="protein sequence ID" value="KRH49308"/>
    <property type="gene ID" value="GLYMA_07G146900"/>
</dbReference>
<dbReference type="Proteomes" id="UP000008827">
    <property type="component" value="Chromosome 7"/>
</dbReference>
<dbReference type="InParanoid" id="A0A0R0J3I0"/>
<sequence>MIRAINHQRRTLINLIIRPRKLKLRYLVHFHGVISDKWPKGRYRKLVLAIGIHIHGYLTINNWRQCAGASPSSITVLKKRLSVISKTPTFAAVQLSTKQKTSTTAH</sequence>
<protein>
    <submittedName>
        <fullName evidence="1 2">Uncharacterized protein</fullName>
    </submittedName>
</protein>
<gene>
    <name evidence="1" type="ORF">GLYMA_07G146900</name>
</gene>
<reference evidence="2" key="2">
    <citation type="submission" date="2018-02" db="UniProtKB">
        <authorList>
            <consortium name="EnsemblPlants"/>
        </authorList>
    </citation>
    <scope>IDENTIFICATION</scope>
    <source>
        <strain evidence="2">Williams 82</strain>
    </source>
</reference>
<dbReference type="AlphaFoldDB" id="A0A0R0J3I0"/>
<reference evidence="1" key="3">
    <citation type="submission" date="2018-07" db="EMBL/GenBank/DDBJ databases">
        <title>WGS assembly of Glycine max.</title>
        <authorList>
            <person name="Schmutz J."/>
            <person name="Cannon S."/>
            <person name="Schlueter J."/>
            <person name="Ma J."/>
            <person name="Mitros T."/>
            <person name="Nelson W."/>
            <person name="Hyten D."/>
            <person name="Song Q."/>
            <person name="Thelen J."/>
            <person name="Cheng J."/>
            <person name="Xu D."/>
            <person name="Hellsten U."/>
            <person name="May G."/>
            <person name="Yu Y."/>
            <person name="Sakurai T."/>
            <person name="Umezawa T."/>
            <person name="Bhattacharyya M."/>
            <person name="Sandhu D."/>
            <person name="Valliyodan B."/>
            <person name="Lindquist E."/>
            <person name="Peto M."/>
            <person name="Grant D."/>
            <person name="Shu S."/>
            <person name="Goodstein D."/>
            <person name="Barry K."/>
            <person name="Futrell-Griggs M."/>
            <person name="Abernathy B."/>
            <person name="Du J."/>
            <person name="Tian Z."/>
            <person name="Zhu L."/>
            <person name="Gill N."/>
            <person name="Joshi T."/>
            <person name="Libault M."/>
            <person name="Sethuraman A."/>
            <person name="Zhang X."/>
            <person name="Shinozaki K."/>
            <person name="Nguyen H."/>
            <person name="Wing R."/>
            <person name="Cregan P."/>
            <person name="Specht J."/>
            <person name="Grimwood J."/>
            <person name="Rokhsar D."/>
            <person name="Stacey G."/>
            <person name="Shoemaker R."/>
            <person name="Jackson S."/>
        </authorList>
    </citation>
    <scope>NUCLEOTIDE SEQUENCE</scope>
    <source>
        <tissue evidence="1">Callus</tissue>
    </source>
</reference>
<proteinExistence type="predicted"/>
<evidence type="ECO:0000313" key="1">
    <source>
        <dbReference type="EMBL" id="KRH49308.1"/>
    </source>
</evidence>
<organism evidence="1">
    <name type="scientific">Glycine max</name>
    <name type="common">Soybean</name>
    <name type="synonym">Glycine hispida</name>
    <dbReference type="NCBI Taxonomy" id="3847"/>
    <lineage>
        <taxon>Eukaryota</taxon>
        <taxon>Viridiplantae</taxon>
        <taxon>Streptophyta</taxon>
        <taxon>Embryophyta</taxon>
        <taxon>Tracheophyta</taxon>
        <taxon>Spermatophyta</taxon>
        <taxon>Magnoliopsida</taxon>
        <taxon>eudicotyledons</taxon>
        <taxon>Gunneridae</taxon>
        <taxon>Pentapetalae</taxon>
        <taxon>rosids</taxon>
        <taxon>fabids</taxon>
        <taxon>Fabales</taxon>
        <taxon>Fabaceae</taxon>
        <taxon>Papilionoideae</taxon>
        <taxon>50 kb inversion clade</taxon>
        <taxon>NPAAA clade</taxon>
        <taxon>indigoferoid/millettioid clade</taxon>
        <taxon>Phaseoleae</taxon>
        <taxon>Glycine</taxon>
        <taxon>Glycine subgen. Soja</taxon>
    </lineage>
</organism>
<accession>A0A0R0J3I0</accession>
<evidence type="ECO:0000313" key="3">
    <source>
        <dbReference type="Proteomes" id="UP000008827"/>
    </source>
</evidence>
<dbReference type="EMBL" id="CM000840">
    <property type="protein sequence ID" value="KRH49308.1"/>
    <property type="molecule type" value="Genomic_DNA"/>
</dbReference>
<evidence type="ECO:0000313" key="2">
    <source>
        <dbReference type="EnsemblPlants" id="KRH49308"/>
    </source>
</evidence>
<dbReference type="EnsemblPlants" id="KRH49308">
    <property type="protein sequence ID" value="KRH49308"/>
    <property type="gene ID" value="GLYMA_07G146900"/>
</dbReference>
<keyword evidence="3" id="KW-1185">Reference proteome</keyword>
<name>A0A0R0J3I0_SOYBN</name>
<reference evidence="1 2" key="1">
    <citation type="journal article" date="2010" name="Nature">
        <title>Genome sequence of the palaeopolyploid soybean.</title>
        <authorList>
            <person name="Schmutz J."/>
            <person name="Cannon S.B."/>
            <person name="Schlueter J."/>
            <person name="Ma J."/>
            <person name="Mitros T."/>
            <person name="Nelson W."/>
            <person name="Hyten D.L."/>
            <person name="Song Q."/>
            <person name="Thelen J.J."/>
            <person name="Cheng J."/>
            <person name="Xu D."/>
            <person name="Hellsten U."/>
            <person name="May G.D."/>
            <person name="Yu Y."/>
            <person name="Sakurai T."/>
            <person name="Umezawa T."/>
            <person name="Bhattacharyya M.K."/>
            <person name="Sandhu D."/>
            <person name="Valliyodan B."/>
            <person name="Lindquist E."/>
            <person name="Peto M."/>
            <person name="Grant D."/>
            <person name="Shu S."/>
            <person name="Goodstein D."/>
            <person name="Barry K."/>
            <person name="Futrell-Griggs M."/>
            <person name="Abernathy B."/>
            <person name="Du J."/>
            <person name="Tian Z."/>
            <person name="Zhu L."/>
            <person name="Gill N."/>
            <person name="Joshi T."/>
            <person name="Libault M."/>
            <person name="Sethuraman A."/>
            <person name="Zhang X.-C."/>
            <person name="Shinozaki K."/>
            <person name="Nguyen H.T."/>
            <person name="Wing R.A."/>
            <person name="Cregan P."/>
            <person name="Specht J."/>
            <person name="Grimwood J."/>
            <person name="Rokhsar D."/>
            <person name="Stacey G."/>
            <person name="Shoemaker R.C."/>
            <person name="Jackson S.A."/>
        </authorList>
    </citation>
    <scope>NUCLEOTIDE SEQUENCE</scope>
    <source>
        <strain evidence="2">cv. Williams 82</strain>
        <tissue evidence="1">Callus</tissue>
    </source>
</reference>